<dbReference type="EMBL" id="JAUCMX010000030">
    <property type="protein sequence ID" value="KAK3506580.1"/>
    <property type="molecule type" value="Genomic_DNA"/>
</dbReference>
<feature type="region of interest" description="Disordered" evidence="1">
    <location>
        <begin position="1"/>
        <end position="36"/>
    </location>
</feature>
<evidence type="ECO:0000256" key="1">
    <source>
        <dbReference type="SAM" id="MobiDB-lite"/>
    </source>
</evidence>
<dbReference type="AlphaFoldDB" id="A0AAE0UHU6"/>
<comment type="caution">
    <text evidence="2">The sequence shown here is derived from an EMBL/GenBank/DDBJ whole genome shotgun (WGS) entry which is preliminary data.</text>
</comment>
<keyword evidence="3" id="KW-1185">Reference proteome</keyword>
<name>A0AAE0UHU6_9TELE</name>
<dbReference type="Proteomes" id="UP001274896">
    <property type="component" value="Unassembled WGS sequence"/>
</dbReference>
<accession>A0AAE0UHU6</accession>
<proteinExistence type="predicted"/>
<evidence type="ECO:0000313" key="3">
    <source>
        <dbReference type="Proteomes" id="UP001274896"/>
    </source>
</evidence>
<reference evidence="2" key="1">
    <citation type="submission" date="2023-06" db="EMBL/GenBank/DDBJ databases">
        <title>Male Hemibagrus guttatus genome.</title>
        <authorList>
            <person name="Bian C."/>
        </authorList>
    </citation>
    <scope>NUCLEOTIDE SEQUENCE</scope>
    <source>
        <strain evidence="2">Male_cb2023</strain>
        <tissue evidence="2">Muscle</tissue>
    </source>
</reference>
<organism evidence="2 3">
    <name type="scientific">Hemibagrus guttatus</name>
    <dbReference type="NCBI Taxonomy" id="175788"/>
    <lineage>
        <taxon>Eukaryota</taxon>
        <taxon>Metazoa</taxon>
        <taxon>Chordata</taxon>
        <taxon>Craniata</taxon>
        <taxon>Vertebrata</taxon>
        <taxon>Euteleostomi</taxon>
        <taxon>Actinopterygii</taxon>
        <taxon>Neopterygii</taxon>
        <taxon>Teleostei</taxon>
        <taxon>Ostariophysi</taxon>
        <taxon>Siluriformes</taxon>
        <taxon>Bagridae</taxon>
        <taxon>Hemibagrus</taxon>
    </lineage>
</organism>
<gene>
    <name evidence="2" type="ORF">QTP70_009907</name>
</gene>
<evidence type="ECO:0000313" key="2">
    <source>
        <dbReference type="EMBL" id="KAK3506580.1"/>
    </source>
</evidence>
<protein>
    <submittedName>
        <fullName evidence="2">Uncharacterized protein</fullName>
    </submittedName>
</protein>
<sequence>MVSIHPSMFCTTHPTQSRRDPGVYPRGHPGRGANPLRADETLAISVTSCVITICDPASLYTLDAGIVEWSTESRKFTVQSLDIDSSAVRVV</sequence>